<name>A0AAV7N9Z3_PLEWA</name>
<reference evidence="1" key="1">
    <citation type="journal article" date="2022" name="bioRxiv">
        <title>Sequencing and chromosome-scale assembly of the giantPleurodeles waltlgenome.</title>
        <authorList>
            <person name="Brown T."/>
            <person name="Elewa A."/>
            <person name="Iarovenko S."/>
            <person name="Subramanian E."/>
            <person name="Araus A.J."/>
            <person name="Petzold A."/>
            <person name="Susuki M."/>
            <person name="Suzuki K.-i.T."/>
            <person name="Hayashi T."/>
            <person name="Toyoda A."/>
            <person name="Oliveira C."/>
            <person name="Osipova E."/>
            <person name="Leigh N.D."/>
            <person name="Simon A."/>
            <person name="Yun M.H."/>
        </authorList>
    </citation>
    <scope>NUCLEOTIDE SEQUENCE</scope>
    <source>
        <strain evidence="1">20211129_DDA</strain>
        <tissue evidence="1">Liver</tissue>
    </source>
</reference>
<accession>A0AAV7N9Z3</accession>
<gene>
    <name evidence="1" type="ORF">NDU88_000557</name>
</gene>
<comment type="caution">
    <text evidence="1">The sequence shown here is derived from an EMBL/GenBank/DDBJ whole genome shotgun (WGS) entry which is preliminary data.</text>
</comment>
<evidence type="ECO:0000313" key="1">
    <source>
        <dbReference type="EMBL" id="KAJ1112289.1"/>
    </source>
</evidence>
<protein>
    <submittedName>
        <fullName evidence="1">Uncharacterized protein</fullName>
    </submittedName>
</protein>
<proteinExistence type="predicted"/>
<dbReference type="EMBL" id="JANPWB010000012">
    <property type="protein sequence ID" value="KAJ1112289.1"/>
    <property type="molecule type" value="Genomic_DNA"/>
</dbReference>
<dbReference type="Proteomes" id="UP001066276">
    <property type="component" value="Chromosome 8"/>
</dbReference>
<organism evidence="1 2">
    <name type="scientific">Pleurodeles waltl</name>
    <name type="common">Iberian ribbed newt</name>
    <dbReference type="NCBI Taxonomy" id="8319"/>
    <lineage>
        <taxon>Eukaryota</taxon>
        <taxon>Metazoa</taxon>
        <taxon>Chordata</taxon>
        <taxon>Craniata</taxon>
        <taxon>Vertebrata</taxon>
        <taxon>Euteleostomi</taxon>
        <taxon>Amphibia</taxon>
        <taxon>Batrachia</taxon>
        <taxon>Caudata</taxon>
        <taxon>Salamandroidea</taxon>
        <taxon>Salamandridae</taxon>
        <taxon>Pleurodelinae</taxon>
        <taxon>Pleurodeles</taxon>
    </lineage>
</organism>
<sequence length="178" mass="18791">MGHRGSAGAGVTPLISGRPRVAGPGVTGALKIILIDFALVKHVSAGAHVKIVYYYRGGSVNNQLNLKEGKPSTRTPWTGVVFDVRSGAGRARSSRRRGAATPDEIASGALCPDRGRLGQFRPGVRVADGLTPGQGAATRRPDCLRAEEAREPWAPVGSGRPELCLLGPLRLGRRIWPT</sequence>
<dbReference type="AlphaFoldDB" id="A0AAV7N9Z3"/>
<keyword evidence="2" id="KW-1185">Reference proteome</keyword>
<evidence type="ECO:0000313" key="2">
    <source>
        <dbReference type="Proteomes" id="UP001066276"/>
    </source>
</evidence>